<evidence type="ECO:0000256" key="1">
    <source>
        <dbReference type="SAM" id="MobiDB-lite"/>
    </source>
</evidence>
<reference evidence="2" key="1">
    <citation type="submission" date="2023-03" db="EMBL/GenBank/DDBJ databases">
        <authorList>
            <person name="Steffen K."/>
            <person name="Cardenas P."/>
        </authorList>
    </citation>
    <scope>NUCLEOTIDE SEQUENCE</scope>
</reference>
<dbReference type="SUPFAM" id="SSF57850">
    <property type="entry name" value="RING/U-box"/>
    <property type="match status" value="1"/>
</dbReference>
<feature type="region of interest" description="Disordered" evidence="1">
    <location>
        <begin position="103"/>
        <end position="137"/>
    </location>
</feature>
<evidence type="ECO:0000313" key="2">
    <source>
        <dbReference type="EMBL" id="CAI8055375.1"/>
    </source>
</evidence>
<name>A0AA35XKJ6_GEOBA</name>
<accession>A0AA35XKJ6</accession>
<dbReference type="Gene3D" id="3.30.40.10">
    <property type="entry name" value="Zinc/RING finger domain, C3HC4 (zinc finger)"/>
    <property type="match status" value="1"/>
</dbReference>
<dbReference type="Proteomes" id="UP001174909">
    <property type="component" value="Unassembled WGS sequence"/>
</dbReference>
<feature type="compositionally biased region" description="Low complexity" evidence="1">
    <location>
        <begin position="114"/>
        <end position="126"/>
    </location>
</feature>
<protein>
    <submittedName>
        <fullName evidence="2">Uncharacterized protein</fullName>
    </submittedName>
</protein>
<comment type="caution">
    <text evidence="2">The sequence shown here is derived from an EMBL/GenBank/DDBJ whole genome shotgun (WGS) entry which is preliminary data.</text>
</comment>
<gene>
    <name evidence="2" type="ORF">GBAR_LOCUS30241</name>
</gene>
<dbReference type="AlphaFoldDB" id="A0AA35XKJ6"/>
<proteinExistence type="predicted"/>
<dbReference type="InterPro" id="IPR013083">
    <property type="entry name" value="Znf_RING/FYVE/PHD"/>
</dbReference>
<sequence>MAEVPAGDETLTPDDTADVLEEILPAQNKSYELGLKLKLPQHVVEAIHSKDIPADQYLLRILIKFLQQVNPRPTWRVMVEALRSPSVNLTGLARRVEAAHFPDSTATRDVVPKTTTDTTESTANTTAGDDEVKSKPSTELNPATVTAVETEIKGLHKRFNALKDLAIQGLQKIGVAVVMVVYILTNIRTHEHRLFLKENHKALRQCEDHLELFGSLNFYWNYLAPDLLDHLIGELTERHEDFNTTASEMTAYKKDLEEFKKRTTLVLFCEADPRPLDEDPPPGFRKMVVKFDWPRTATLENVEKFRRRYASSYDLHTCAMMLNSIGTGCFTATWFVPVSVVEMLRKKRALAVFKEFSVTRLDIHTSTQICVYQILPQRPVAPSSTSDSSPIAKSNVANRSEEPDQVSSVDEDYLFVEEPSDDFFCPVTMGLLLHPYLTSCCGNHISEEAASRIRREEGACPLCKKKDWNTMFSKHFQRQVNSLHVFCRHEDRGCGWQGELAAFHPHVNSCPMRDGPPMTELVKLPVYREAGAISPHSSASGTILRVNKAKAELRSAPESVKKHISVSTTSVDEYGECFY</sequence>
<feature type="compositionally biased region" description="Polar residues" evidence="1">
    <location>
        <begin position="382"/>
        <end position="398"/>
    </location>
</feature>
<dbReference type="EMBL" id="CASHTH010004273">
    <property type="protein sequence ID" value="CAI8055375.1"/>
    <property type="molecule type" value="Genomic_DNA"/>
</dbReference>
<feature type="region of interest" description="Disordered" evidence="1">
    <location>
        <begin position="379"/>
        <end position="405"/>
    </location>
</feature>
<organism evidence="2 3">
    <name type="scientific">Geodia barretti</name>
    <name type="common">Barrett's horny sponge</name>
    <dbReference type="NCBI Taxonomy" id="519541"/>
    <lineage>
        <taxon>Eukaryota</taxon>
        <taxon>Metazoa</taxon>
        <taxon>Porifera</taxon>
        <taxon>Demospongiae</taxon>
        <taxon>Heteroscleromorpha</taxon>
        <taxon>Tetractinellida</taxon>
        <taxon>Astrophorina</taxon>
        <taxon>Geodiidae</taxon>
        <taxon>Geodia</taxon>
    </lineage>
</organism>
<keyword evidence="3" id="KW-1185">Reference proteome</keyword>
<evidence type="ECO:0000313" key="3">
    <source>
        <dbReference type="Proteomes" id="UP001174909"/>
    </source>
</evidence>